<dbReference type="EMBL" id="JAGGKS010000005">
    <property type="protein sequence ID" value="MBP1925964.1"/>
    <property type="molecule type" value="Genomic_DNA"/>
</dbReference>
<dbReference type="PRINTS" id="PR00419">
    <property type="entry name" value="ADXRDTASE"/>
</dbReference>
<organism evidence="2 3">
    <name type="scientific">Sedimentibacter acidaminivorans</name>
    <dbReference type="NCBI Taxonomy" id="913099"/>
    <lineage>
        <taxon>Bacteria</taxon>
        <taxon>Bacillati</taxon>
        <taxon>Bacillota</taxon>
        <taxon>Tissierellia</taxon>
        <taxon>Sedimentibacter</taxon>
    </lineage>
</organism>
<dbReference type="InterPro" id="IPR028348">
    <property type="entry name" value="FAD-binding_protein"/>
</dbReference>
<accession>A0ABS4GE41</accession>
<protein>
    <submittedName>
        <fullName evidence="2">FAD-dependent dehydrogenase</fullName>
    </submittedName>
</protein>
<comment type="caution">
    <text evidence="2">The sequence shown here is derived from an EMBL/GenBank/DDBJ whole genome shotgun (WGS) entry which is preliminary data.</text>
</comment>
<sequence>MIRIQQVKLPIEHSEDDLRDKAAELLKVTKEQIKSLSIFRKSIDARKKDDIMFIYALDVELYNDIKISKRNNNISVVEPFIYEIEVSGEKLINKRPVIVGSGPAGLFCALLLAEKGYNPIVIERGKKVKDRIKDIEKFWKDGTLNESSNIQFGEGGAGTFSDGKLNTLIKDRSKRGKRVLEEFVEAGAPSEILYVNKPHIGTDLLRDVIVNIRKKVIDLGGTFRFEECVTDICAKDDNLYRIITENDIIDTDILVLAIGHSARDTFEMLNKKVKIEPKPFAIGVRIEHPQSMIDEGQYGELAGHPNLGPADYKFVHKCKNGRSVYSFCMCPGGMVTGSSSEKGGVVTNGMSFYDRDLENANSAVVVTVNPQDFGGDDALAGIEFQRKLEQKAFEIGGCNYRAPVQLYKDFVDKKASNSFGNIYPTYRPGSTFANLWDCLPDFVCESLVEGISAFGTWLKGFDRPDSVLTGVETRTSSPVRIVREEDMQSNIKGIYPCGEGSGYAGGIMSAAIDGLKVAEFIIKTYKPMEKINSKK</sequence>
<dbReference type="Pfam" id="PF21688">
    <property type="entry name" value="FAD-depend_C"/>
    <property type="match status" value="1"/>
</dbReference>
<evidence type="ECO:0000259" key="1">
    <source>
        <dbReference type="Pfam" id="PF21688"/>
    </source>
</evidence>
<dbReference type="PIRSF" id="PIRSF038984">
    <property type="entry name" value="FAD_binding_protein"/>
    <property type="match status" value="1"/>
</dbReference>
<dbReference type="RefSeq" id="WP_209511706.1">
    <property type="nucleotide sequence ID" value="NZ_JAGGKS010000005.1"/>
</dbReference>
<gene>
    <name evidence="2" type="ORF">J2Z76_001828</name>
</gene>
<dbReference type="Proteomes" id="UP001519342">
    <property type="component" value="Unassembled WGS sequence"/>
</dbReference>
<feature type="domain" description="FAD-dependent protein C-terminal" evidence="1">
    <location>
        <begin position="279"/>
        <end position="475"/>
    </location>
</feature>
<evidence type="ECO:0000313" key="2">
    <source>
        <dbReference type="EMBL" id="MBP1925964.1"/>
    </source>
</evidence>
<dbReference type="Gene3D" id="3.30.70.2700">
    <property type="match status" value="1"/>
</dbReference>
<name>A0ABS4GE41_9FIRM</name>
<dbReference type="Pfam" id="PF13450">
    <property type="entry name" value="NAD_binding_8"/>
    <property type="match status" value="1"/>
</dbReference>
<dbReference type="PANTHER" id="PTHR42842">
    <property type="entry name" value="FAD/NAD(P)-BINDING OXIDOREDUCTASE"/>
    <property type="match status" value="1"/>
</dbReference>
<keyword evidence="3" id="KW-1185">Reference proteome</keyword>
<dbReference type="SUPFAM" id="SSF51905">
    <property type="entry name" value="FAD/NAD(P)-binding domain"/>
    <property type="match status" value="1"/>
</dbReference>
<dbReference type="InterPro" id="IPR049516">
    <property type="entry name" value="FAD-depend_C"/>
</dbReference>
<proteinExistence type="predicted"/>
<dbReference type="InterPro" id="IPR036188">
    <property type="entry name" value="FAD/NAD-bd_sf"/>
</dbReference>
<evidence type="ECO:0000313" key="3">
    <source>
        <dbReference type="Proteomes" id="UP001519342"/>
    </source>
</evidence>
<reference evidence="2 3" key="1">
    <citation type="submission" date="2021-03" db="EMBL/GenBank/DDBJ databases">
        <title>Genomic Encyclopedia of Type Strains, Phase IV (KMG-IV): sequencing the most valuable type-strain genomes for metagenomic binning, comparative biology and taxonomic classification.</title>
        <authorList>
            <person name="Goeker M."/>
        </authorList>
    </citation>
    <scope>NUCLEOTIDE SEQUENCE [LARGE SCALE GENOMIC DNA]</scope>
    <source>
        <strain evidence="2 3">DSM 24004</strain>
    </source>
</reference>
<dbReference type="Gene3D" id="3.50.50.60">
    <property type="entry name" value="FAD/NAD(P)-binding domain"/>
    <property type="match status" value="2"/>
</dbReference>
<dbReference type="PANTHER" id="PTHR42842:SF3">
    <property type="entry name" value="FAD_NAD(P)-BINDING OXIDOREDUCTASE FAMILY PROTEIN"/>
    <property type="match status" value="1"/>
</dbReference>